<sequence>MGSTKKKKDKQKDFQKTKLKVGKEKAKASNFTDTSFTAKTISLPNQRLVKDKDDIVKRLSLTKHHQSSTRKETLIYIEQHLPDDPSIYKQILNSVCPLCVDTSRSVREALVSLLKECAAKQPGLIELHSNSISLFVHSAMTHINPAIRNDSYKFIDILLEYGDDSFVKNSWIKTIKCFFTLLHWPLNDSKQLSSLPSTLNNDDVKSRLKILESFNRFIKSGIEENMRKKAEVITVHHLTGLYCIPSTSNPFESLKLFTNPLVTTSSTSMQCDDFKSRRETFVDLFLTDFNKNVSNLVKQGGQLSKCGKELQQLVETICD</sequence>
<dbReference type="PANTHER" id="PTHR16056">
    <property type="entry name" value="REGULATOR OF MICROTUBULE DYNAMICS PROTEIN"/>
    <property type="match status" value="1"/>
</dbReference>
<dbReference type="GO" id="GO:0120330">
    <property type="term" value="C:rixosome complex"/>
    <property type="evidence" value="ECO:0007669"/>
    <property type="project" value="UniProtKB-UniRule"/>
</dbReference>
<dbReference type="Pfam" id="PF12333">
    <property type="entry name" value="Ipi1_N"/>
    <property type="match status" value="1"/>
</dbReference>
<dbReference type="SUPFAM" id="SSF48371">
    <property type="entry name" value="ARM repeat"/>
    <property type="match status" value="1"/>
</dbReference>
<dbReference type="PANTHER" id="PTHR16056:SF2">
    <property type="entry name" value="TESTIS-EXPRESSED PROTEIN 10"/>
    <property type="match status" value="1"/>
</dbReference>
<organism evidence="9 10">
    <name type="scientific">Cyberlindnera jadinii (strain ATCC 18201 / CBS 1600 / BCRC 20928 / JCM 3617 / NBRC 0987 / NRRL Y-1542)</name>
    <name type="common">Torula yeast</name>
    <name type="synonym">Candida utilis</name>
    <dbReference type="NCBI Taxonomy" id="983966"/>
    <lineage>
        <taxon>Eukaryota</taxon>
        <taxon>Fungi</taxon>
        <taxon>Dikarya</taxon>
        <taxon>Ascomycota</taxon>
        <taxon>Saccharomycotina</taxon>
        <taxon>Saccharomycetes</taxon>
        <taxon>Phaffomycetales</taxon>
        <taxon>Phaffomycetaceae</taxon>
        <taxon>Cyberlindnera</taxon>
    </lineage>
</organism>
<evidence type="ECO:0000256" key="4">
    <source>
        <dbReference type="ARBA" id="ARBA00011141"/>
    </source>
</evidence>
<evidence type="ECO:0000313" key="9">
    <source>
        <dbReference type="EMBL" id="CEP24201.1"/>
    </source>
</evidence>
<evidence type="ECO:0000259" key="8">
    <source>
        <dbReference type="Pfam" id="PF12333"/>
    </source>
</evidence>
<evidence type="ECO:0000313" key="10">
    <source>
        <dbReference type="Proteomes" id="UP000038830"/>
    </source>
</evidence>
<dbReference type="InterPro" id="IPR011989">
    <property type="entry name" value="ARM-like"/>
</dbReference>
<keyword evidence="6" id="KW-0698">rRNA processing</keyword>
<comment type="subcellular location">
    <subcellularLocation>
        <location evidence="2 6">Nucleus</location>
    </subcellularLocation>
</comment>
<dbReference type="Proteomes" id="UP000038830">
    <property type="component" value="Unassembled WGS sequence"/>
</dbReference>
<dbReference type="GO" id="GO:0006364">
    <property type="term" value="P:rRNA processing"/>
    <property type="evidence" value="ECO:0007669"/>
    <property type="project" value="UniProtKB-UniRule"/>
</dbReference>
<comment type="similarity">
    <text evidence="3 6">Belongs to the IPI1/TEX10 family.</text>
</comment>
<dbReference type="InterPro" id="IPR016024">
    <property type="entry name" value="ARM-type_fold"/>
</dbReference>
<evidence type="ECO:0000256" key="5">
    <source>
        <dbReference type="ARBA" id="ARBA00023242"/>
    </source>
</evidence>
<dbReference type="GO" id="GO:0005634">
    <property type="term" value="C:nucleus"/>
    <property type="evidence" value="ECO:0007669"/>
    <property type="project" value="UniProtKB-SubCell"/>
</dbReference>
<evidence type="ECO:0000256" key="3">
    <source>
        <dbReference type="ARBA" id="ARBA00006427"/>
    </source>
</evidence>
<comment type="subunit">
    <text evidence="4">Component of the RIX1 complex, composed of IPI1, RIX1/IPI2 and IPI3 in a 1:2:2 stoichiometry. The complex interacts (via RIX1) with MDN1 (via its hexameric AAA ATPase ring) and the pre-60S ribosome particles.</text>
</comment>
<dbReference type="Gene3D" id="1.25.10.10">
    <property type="entry name" value="Leucine-rich Repeat Variant"/>
    <property type="match status" value="1"/>
</dbReference>
<accession>A0A0H5C7Q7</accession>
<comment type="function">
    <text evidence="1 6">Component of the RIX1 complex required for processing of ITS2 sequences from 35S pre-rRNA.</text>
</comment>
<keyword evidence="6" id="KW-0690">Ribosome biogenesis</keyword>
<dbReference type="AlphaFoldDB" id="A0A0H5C7Q7"/>
<protein>
    <recommendedName>
        <fullName evidence="6">Pre-rRNA-processing protein</fullName>
    </recommendedName>
</protein>
<dbReference type="EMBL" id="CDQK01000005">
    <property type="protein sequence ID" value="CEP24201.1"/>
    <property type="molecule type" value="Genomic_DNA"/>
</dbReference>
<keyword evidence="5 6" id="KW-0539">Nucleus</keyword>
<feature type="compositionally biased region" description="Basic and acidic residues" evidence="7">
    <location>
        <begin position="10"/>
        <end position="23"/>
    </location>
</feature>
<gene>
    <name evidence="9" type="primary">IPI1</name>
    <name evidence="9" type="ORF">BN1211_4953</name>
</gene>
<reference evidence="10" key="1">
    <citation type="journal article" date="2015" name="J. Biotechnol.">
        <title>The structure of the Cyberlindnera jadinii genome and its relation to Candida utilis analyzed by the occurrence of single nucleotide polymorphisms.</title>
        <authorList>
            <person name="Rupp O."/>
            <person name="Brinkrolf K."/>
            <person name="Buerth C."/>
            <person name="Kunigo M."/>
            <person name="Schneider J."/>
            <person name="Jaenicke S."/>
            <person name="Goesmann A."/>
            <person name="Puehler A."/>
            <person name="Jaeger K.-E."/>
            <person name="Ernst J.F."/>
        </authorList>
    </citation>
    <scope>NUCLEOTIDE SEQUENCE [LARGE SCALE GENOMIC DNA]</scope>
    <source>
        <strain evidence="10">ATCC 18201 / CBS 1600 / BCRC 20928 / JCM 3617 / NBRC 0987 / NRRL Y-1542</strain>
    </source>
</reference>
<evidence type="ECO:0000256" key="1">
    <source>
        <dbReference type="ARBA" id="ARBA00002355"/>
    </source>
</evidence>
<evidence type="ECO:0000256" key="2">
    <source>
        <dbReference type="ARBA" id="ARBA00004123"/>
    </source>
</evidence>
<evidence type="ECO:0000256" key="6">
    <source>
        <dbReference type="RuleBase" id="RU368021"/>
    </source>
</evidence>
<feature type="region of interest" description="Disordered" evidence="7">
    <location>
        <begin position="1"/>
        <end position="23"/>
    </location>
</feature>
<feature type="domain" description="Pre-rRNA-processing protein Ipi1 N-terminal" evidence="8">
    <location>
        <begin position="124"/>
        <end position="218"/>
    </location>
</feature>
<name>A0A0H5C7Q7_CYBJN</name>
<evidence type="ECO:0000256" key="7">
    <source>
        <dbReference type="SAM" id="MobiDB-lite"/>
    </source>
</evidence>
<proteinExistence type="inferred from homology"/>
<dbReference type="InterPro" id="IPR024679">
    <property type="entry name" value="Ipi1_N"/>
</dbReference>